<dbReference type="KEGG" id="pcw:110211068"/>
<proteinExistence type="predicted"/>
<evidence type="ECO:0000313" key="1">
    <source>
        <dbReference type="Proteomes" id="UP000515140"/>
    </source>
</evidence>
<organism evidence="1 2">
    <name type="scientific">Phascolarctos cinereus</name>
    <name type="common">Koala</name>
    <dbReference type="NCBI Taxonomy" id="38626"/>
    <lineage>
        <taxon>Eukaryota</taxon>
        <taxon>Metazoa</taxon>
        <taxon>Chordata</taxon>
        <taxon>Craniata</taxon>
        <taxon>Vertebrata</taxon>
        <taxon>Euteleostomi</taxon>
        <taxon>Mammalia</taxon>
        <taxon>Metatheria</taxon>
        <taxon>Diprotodontia</taxon>
        <taxon>Phascolarctidae</taxon>
        <taxon>Phascolarctos</taxon>
    </lineage>
</organism>
<evidence type="ECO:0000313" key="2">
    <source>
        <dbReference type="RefSeq" id="XP_020845924.1"/>
    </source>
</evidence>
<name>A0A6P5KLP6_PHACI</name>
<protein>
    <submittedName>
        <fullName evidence="2">Uncharacterized protein LOC110211068</fullName>
    </submittedName>
</protein>
<reference evidence="2" key="1">
    <citation type="submission" date="2025-08" db="UniProtKB">
        <authorList>
            <consortium name="RefSeq"/>
        </authorList>
    </citation>
    <scope>IDENTIFICATION</scope>
    <source>
        <tissue evidence="2">Spleen</tissue>
    </source>
</reference>
<dbReference type="AlphaFoldDB" id="A0A6P5KLP6"/>
<dbReference type="InParanoid" id="A0A6P5KLP6"/>
<dbReference type="Proteomes" id="UP000515140">
    <property type="component" value="Unplaced"/>
</dbReference>
<dbReference type="GeneID" id="110211068"/>
<keyword evidence="1" id="KW-1185">Reference proteome</keyword>
<dbReference type="RefSeq" id="XP_020845924.1">
    <property type="nucleotide sequence ID" value="XM_020990265.1"/>
</dbReference>
<gene>
    <name evidence="2" type="primary">LOC110211068</name>
</gene>
<accession>A0A6P5KLP6</accession>
<sequence>MPISCFPLPFINTSMMNTGKPDPSKVALSTTIDYVTKRNGARNMRTVQIHSLPICFPQNFPSALRFTQNDINEKRHTLASASKNQEEMNNKMKEHILPKLQPRLSMTMPIKNEQNAKKTRMKAQSSKAWLDDFRQNIKTVKSLMNPESSSKVVESDNEAADSRKGVRHEEFHIFSPFAGASCERAEKIKLMVTGNSYPKALVNIMNMEMKLTADNDQRHTFARNYF</sequence>